<dbReference type="PANTHER" id="PTHR46922:SF4">
    <property type="entry name" value="DHHA1 DOMAIN PROTEIN"/>
    <property type="match status" value="1"/>
</dbReference>
<dbReference type="Pfam" id="PF02272">
    <property type="entry name" value="DHHA1"/>
    <property type="match status" value="1"/>
</dbReference>
<reference evidence="2 3" key="1">
    <citation type="journal article" date="2021" name="PeerJ">
        <title>Analysis of 44 Vibrio anguillarum genomes reveals high genetic diversity.</title>
        <authorList>
            <person name="Hansen M.J."/>
            <person name="Dalsgaard I."/>
        </authorList>
    </citation>
    <scope>NUCLEOTIDE SEQUENCE [LARGE SCALE GENOMIC DNA]</scope>
    <source>
        <strain evidence="2 3">17-16730-2A</strain>
    </source>
</reference>
<comment type="caution">
    <text evidence="2">The sequence shown here is derived from an EMBL/GenBank/DDBJ whole genome shotgun (WGS) entry which is preliminary data.</text>
</comment>
<proteinExistence type="predicted"/>
<dbReference type="EMBL" id="RDOM01000033">
    <property type="protein sequence ID" value="MBF4272899.1"/>
    <property type="molecule type" value="Genomic_DNA"/>
</dbReference>
<name>A0AAW4AFI1_VIBAN</name>
<dbReference type="AlphaFoldDB" id="A0AAW4AFI1"/>
<dbReference type="InterPro" id="IPR003156">
    <property type="entry name" value="DHHA1_dom"/>
</dbReference>
<evidence type="ECO:0000259" key="1">
    <source>
        <dbReference type="Pfam" id="PF02272"/>
    </source>
</evidence>
<dbReference type="GO" id="GO:0003676">
    <property type="term" value="F:nucleic acid binding"/>
    <property type="evidence" value="ECO:0007669"/>
    <property type="project" value="InterPro"/>
</dbReference>
<gene>
    <name evidence="2" type="ORF">EAY07_12795</name>
</gene>
<organism evidence="2 3">
    <name type="scientific">Vibrio anguillarum</name>
    <name type="common">Listonella anguillarum</name>
    <dbReference type="NCBI Taxonomy" id="55601"/>
    <lineage>
        <taxon>Bacteria</taxon>
        <taxon>Pseudomonadati</taxon>
        <taxon>Pseudomonadota</taxon>
        <taxon>Gammaproteobacteria</taxon>
        <taxon>Vibrionales</taxon>
        <taxon>Vibrionaceae</taxon>
        <taxon>Vibrio</taxon>
    </lineage>
</organism>
<evidence type="ECO:0000313" key="2">
    <source>
        <dbReference type="EMBL" id="MBF4272899.1"/>
    </source>
</evidence>
<dbReference type="InterPro" id="IPR038763">
    <property type="entry name" value="DHH_sf"/>
</dbReference>
<sequence length="280" mass="31214">MCIYHANCCDGMGAAWVVHHALTQEKDIEFIAASYQQDLPDVTNAHVIIVDFSFKKDDMKQLAQKAKSITVIDHHKTAEKELSELLEGGVIDGVFDMTKSGAMLAWEWFFGDVEPPALIQHIQDRDLWKFELPGTREIQAALYSYPMEFNVWNMLMAIDTRTLYEEGVAINRAHMKNINGLVDFCVYESVIAGYLVPTLNCNYMFASDTGNIMAIGVPFSATYQETGDRIKYSLRSVEDGGIDVSEIAAKFGGGGHKHAAGFSIKKSDLMKLNKPEGLNE</sequence>
<evidence type="ECO:0000313" key="3">
    <source>
        <dbReference type="Proteomes" id="UP000722957"/>
    </source>
</evidence>
<dbReference type="Gene3D" id="3.10.310.30">
    <property type="match status" value="1"/>
</dbReference>
<dbReference type="SUPFAM" id="SSF64182">
    <property type="entry name" value="DHH phosphoesterases"/>
    <property type="match status" value="1"/>
</dbReference>
<dbReference type="PANTHER" id="PTHR46922">
    <property type="entry name" value="DHHA1 DOMAIN PROTEIN"/>
    <property type="match status" value="1"/>
</dbReference>
<protein>
    <submittedName>
        <fullName evidence="2">Phosphohydrolase</fullName>
    </submittedName>
</protein>
<dbReference type="Proteomes" id="UP000722957">
    <property type="component" value="Unassembled WGS sequence"/>
</dbReference>
<feature type="domain" description="DHHA1" evidence="1">
    <location>
        <begin position="216"/>
        <end position="272"/>
    </location>
</feature>
<accession>A0AAW4AFI1</accession>